<dbReference type="Proteomes" id="UP001302812">
    <property type="component" value="Unassembled WGS sequence"/>
</dbReference>
<proteinExistence type="predicted"/>
<reference evidence="1" key="2">
    <citation type="submission" date="2023-05" db="EMBL/GenBank/DDBJ databases">
        <authorList>
            <consortium name="Lawrence Berkeley National Laboratory"/>
            <person name="Steindorff A."/>
            <person name="Hensen N."/>
            <person name="Bonometti L."/>
            <person name="Westerberg I."/>
            <person name="Brannstrom I.O."/>
            <person name="Guillou S."/>
            <person name="Cros-Aarteil S."/>
            <person name="Calhoun S."/>
            <person name="Haridas S."/>
            <person name="Kuo A."/>
            <person name="Mondo S."/>
            <person name="Pangilinan J."/>
            <person name="Riley R."/>
            <person name="Labutti K."/>
            <person name="Andreopoulos B."/>
            <person name="Lipzen A."/>
            <person name="Chen C."/>
            <person name="Yanf M."/>
            <person name="Daum C."/>
            <person name="Ng V."/>
            <person name="Clum A."/>
            <person name="Ohm R."/>
            <person name="Martin F."/>
            <person name="Silar P."/>
            <person name="Natvig D."/>
            <person name="Lalanne C."/>
            <person name="Gautier V."/>
            <person name="Ament-Velasquez S.L."/>
            <person name="Kruys A."/>
            <person name="Hutchinson M.I."/>
            <person name="Powell A.J."/>
            <person name="Barry K."/>
            <person name="Miller A.N."/>
            <person name="Grigoriev I.V."/>
            <person name="Debuchy R."/>
            <person name="Gladieux P."/>
            <person name="Thoren M.H."/>
            <person name="Johannesson H."/>
        </authorList>
    </citation>
    <scope>NUCLEOTIDE SEQUENCE</scope>
    <source>
        <strain evidence="1">CBS 508.74</strain>
    </source>
</reference>
<dbReference type="AlphaFoldDB" id="A0AAN6YVK7"/>
<name>A0AAN6YVK7_9PEZI</name>
<evidence type="ECO:0000313" key="1">
    <source>
        <dbReference type="EMBL" id="KAK4114609.1"/>
    </source>
</evidence>
<dbReference type="RefSeq" id="XP_064672179.1">
    <property type="nucleotide sequence ID" value="XM_064809992.1"/>
</dbReference>
<sequence length="237" mass="26559">MGFNMEVVRGLKLGSESVPLYVHGTVRYLRSTRLTSSYPLFLPNYRILQFARMNQLGVYSLWSISEEQSRIPKAFSPFCSSLEPKTLNLASCSALPTPWVERRYCVCTPYIRSTTDRLALLIHYCIVHGDNATQVKPILFHTSKSAAGRTRSCAILHLSISGFYKVGRSYCISFLYLLWLGWASPIFNFKPPQPQEIPPNYFIVFQSAANSCASGLGFTYGGTDNVTYPLCDHAVVG</sequence>
<gene>
    <name evidence="1" type="ORF">N656DRAFT_538168</name>
</gene>
<comment type="caution">
    <text evidence="1">The sequence shown here is derived from an EMBL/GenBank/DDBJ whole genome shotgun (WGS) entry which is preliminary data.</text>
</comment>
<keyword evidence="2" id="KW-1185">Reference proteome</keyword>
<dbReference type="EMBL" id="MU853336">
    <property type="protein sequence ID" value="KAK4114609.1"/>
    <property type="molecule type" value="Genomic_DNA"/>
</dbReference>
<reference evidence="1" key="1">
    <citation type="journal article" date="2023" name="Mol. Phylogenet. Evol.">
        <title>Genome-scale phylogeny and comparative genomics of the fungal order Sordariales.</title>
        <authorList>
            <person name="Hensen N."/>
            <person name="Bonometti L."/>
            <person name="Westerberg I."/>
            <person name="Brannstrom I.O."/>
            <person name="Guillou S."/>
            <person name="Cros-Aarteil S."/>
            <person name="Calhoun S."/>
            <person name="Haridas S."/>
            <person name="Kuo A."/>
            <person name="Mondo S."/>
            <person name="Pangilinan J."/>
            <person name="Riley R."/>
            <person name="LaButti K."/>
            <person name="Andreopoulos B."/>
            <person name="Lipzen A."/>
            <person name="Chen C."/>
            <person name="Yan M."/>
            <person name="Daum C."/>
            <person name="Ng V."/>
            <person name="Clum A."/>
            <person name="Steindorff A."/>
            <person name="Ohm R.A."/>
            <person name="Martin F."/>
            <person name="Silar P."/>
            <person name="Natvig D.O."/>
            <person name="Lalanne C."/>
            <person name="Gautier V."/>
            <person name="Ament-Velasquez S.L."/>
            <person name="Kruys A."/>
            <person name="Hutchinson M.I."/>
            <person name="Powell A.J."/>
            <person name="Barry K."/>
            <person name="Miller A.N."/>
            <person name="Grigoriev I.V."/>
            <person name="Debuchy R."/>
            <person name="Gladieux P."/>
            <person name="Hiltunen Thoren M."/>
            <person name="Johannesson H."/>
        </authorList>
    </citation>
    <scope>NUCLEOTIDE SEQUENCE</scope>
    <source>
        <strain evidence="1">CBS 508.74</strain>
    </source>
</reference>
<organism evidence="1 2">
    <name type="scientific">Canariomyces notabilis</name>
    <dbReference type="NCBI Taxonomy" id="2074819"/>
    <lineage>
        <taxon>Eukaryota</taxon>
        <taxon>Fungi</taxon>
        <taxon>Dikarya</taxon>
        <taxon>Ascomycota</taxon>
        <taxon>Pezizomycotina</taxon>
        <taxon>Sordariomycetes</taxon>
        <taxon>Sordariomycetidae</taxon>
        <taxon>Sordariales</taxon>
        <taxon>Chaetomiaceae</taxon>
        <taxon>Canariomyces</taxon>
    </lineage>
</organism>
<dbReference type="GeneID" id="89934116"/>
<accession>A0AAN6YVK7</accession>
<evidence type="ECO:0000313" key="2">
    <source>
        <dbReference type="Proteomes" id="UP001302812"/>
    </source>
</evidence>
<protein>
    <submittedName>
        <fullName evidence="1">Uncharacterized protein</fullName>
    </submittedName>
</protein>